<keyword evidence="3" id="KW-1185">Reference proteome</keyword>
<dbReference type="Proteomes" id="UP000486760">
    <property type="component" value="Unassembled WGS sequence"/>
</dbReference>
<proteinExistence type="predicted"/>
<comment type="caution">
    <text evidence="2">The sequence shown here is derived from an EMBL/GenBank/DDBJ whole genome shotgun (WGS) entry which is preliminary data.</text>
</comment>
<sequence>MSQSFEITTESAKAAPPAIVSLMHVGGMTPADWVTILTLLYLVLQIGLLVPRYIDRFRRYWEGRRDES</sequence>
<gene>
    <name evidence="2" type="ORF">F0A17_13835</name>
</gene>
<organism evidence="2 3">
    <name type="scientific">Billgrantia pellis</name>
    <dbReference type="NCBI Taxonomy" id="2606936"/>
    <lineage>
        <taxon>Bacteria</taxon>
        <taxon>Pseudomonadati</taxon>
        <taxon>Pseudomonadota</taxon>
        <taxon>Gammaproteobacteria</taxon>
        <taxon>Oceanospirillales</taxon>
        <taxon>Halomonadaceae</taxon>
        <taxon>Billgrantia</taxon>
    </lineage>
</organism>
<feature type="transmembrane region" description="Helical" evidence="1">
    <location>
        <begin position="33"/>
        <end position="54"/>
    </location>
</feature>
<name>A0A7V7FXX1_9GAMM</name>
<dbReference type="AlphaFoldDB" id="A0A7V7FXX1"/>
<keyword evidence="1" id="KW-0472">Membrane</keyword>
<evidence type="ECO:0000313" key="3">
    <source>
        <dbReference type="Proteomes" id="UP000486760"/>
    </source>
</evidence>
<accession>A0A7V7FXX1</accession>
<keyword evidence="1" id="KW-0812">Transmembrane</keyword>
<evidence type="ECO:0000256" key="1">
    <source>
        <dbReference type="SAM" id="Phobius"/>
    </source>
</evidence>
<dbReference type="RefSeq" id="WP_149328943.1">
    <property type="nucleotide sequence ID" value="NZ_VTPY01000005.1"/>
</dbReference>
<reference evidence="2 3" key="1">
    <citation type="submission" date="2019-08" db="EMBL/GenBank/DDBJ databases">
        <title>Bioinformatics analysis of the strain L3 and L5.</title>
        <authorList>
            <person name="Li X."/>
        </authorList>
    </citation>
    <scope>NUCLEOTIDE SEQUENCE [LARGE SCALE GENOMIC DNA]</scope>
    <source>
        <strain evidence="2 3">L5</strain>
    </source>
</reference>
<dbReference type="EMBL" id="VTPY01000005">
    <property type="protein sequence ID" value="KAA0011201.1"/>
    <property type="molecule type" value="Genomic_DNA"/>
</dbReference>
<protein>
    <recommendedName>
        <fullName evidence="4">Phage holin T7 family, holin superfamily II</fullName>
    </recommendedName>
</protein>
<evidence type="ECO:0008006" key="4">
    <source>
        <dbReference type="Google" id="ProtNLM"/>
    </source>
</evidence>
<evidence type="ECO:0000313" key="2">
    <source>
        <dbReference type="EMBL" id="KAA0011201.1"/>
    </source>
</evidence>
<keyword evidence="1" id="KW-1133">Transmembrane helix</keyword>